<evidence type="ECO:0000259" key="8">
    <source>
        <dbReference type="PROSITE" id="PS50928"/>
    </source>
</evidence>
<dbReference type="Proteomes" id="UP001165135">
    <property type="component" value="Unassembled WGS sequence"/>
</dbReference>
<evidence type="ECO:0000313" key="10">
    <source>
        <dbReference type="Proteomes" id="UP001165135"/>
    </source>
</evidence>
<sequence length="314" mass="33680">MLRFLIRRVLSGVLVMWLVTTVVFILFFATSRDPAARFAGKSATPATLALLRHRMGLDEPLPLQYWHFVTRLLSGDLGYSYATHSPVGEMVKDAVPVTLSVVVGAATLWLITGVVAGVISATRARSAMDRGVTVLVIVGMSVPAFVTASTLLFLLAFSLPVFPLGGYVPLHADPAGWLQHLILPWITGAIVQAAFYTRLTRGSLLDVLDEDYVRTARAKGLGERRVVYRHGLRSALAPVVTQFGMDLGSALSGASVVETVFGLQGIGQLTVRSMTLGDLPVIMAVVLLAAFGIVVASIVVDVVYALLDPRVRLT</sequence>
<keyword evidence="3" id="KW-1003">Cell membrane</keyword>
<evidence type="ECO:0000256" key="6">
    <source>
        <dbReference type="ARBA" id="ARBA00023136"/>
    </source>
</evidence>
<comment type="similarity">
    <text evidence="7">Belongs to the binding-protein-dependent transport system permease family.</text>
</comment>
<dbReference type="GO" id="GO:0005886">
    <property type="term" value="C:plasma membrane"/>
    <property type="evidence" value="ECO:0007669"/>
    <property type="project" value="UniProtKB-SubCell"/>
</dbReference>
<feature type="domain" description="ABC transmembrane type-1" evidence="8">
    <location>
        <begin position="95"/>
        <end position="304"/>
    </location>
</feature>
<reference evidence="9" key="1">
    <citation type="submission" date="2023-03" db="EMBL/GenBank/DDBJ databases">
        <title>Actinoallomurus iriomotensis NBRC 103681.</title>
        <authorList>
            <person name="Ichikawa N."/>
            <person name="Sato H."/>
            <person name="Tonouchi N."/>
        </authorList>
    </citation>
    <scope>NUCLEOTIDE SEQUENCE</scope>
    <source>
        <strain evidence="9">NBRC 103681</strain>
    </source>
</reference>
<keyword evidence="6 7" id="KW-0472">Membrane</keyword>
<dbReference type="Pfam" id="PF19300">
    <property type="entry name" value="BPD_transp_1_N"/>
    <property type="match status" value="1"/>
</dbReference>
<evidence type="ECO:0000256" key="4">
    <source>
        <dbReference type="ARBA" id="ARBA00022692"/>
    </source>
</evidence>
<protein>
    <submittedName>
        <fullName evidence="9">Peptide ABC transporter permease</fullName>
    </submittedName>
</protein>
<dbReference type="GO" id="GO:0055085">
    <property type="term" value="P:transmembrane transport"/>
    <property type="evidence" value="ECO:0007669"/>
    <property type="project" value="InterPro"/>
</dbReference>
<evidence type="ECO:0000256" key="5">
    <source>
        <dbReference type="ARBA" id="ARBA00022989"/>
    </source>
</evidence>
<gene>
    <name evidence="9" type="ORF">Airi01_005510</name>
</gene>
<accession>A0A9W6RAY9</accession>
<dbReference type="SUPFAM" id="SSF161098">
    <property type="entry name" value="MetI-like"/>
    <property type="match status" value="1"/>
</dbReference>
<proteinExistence type="inferred from homology"/>
<keyword evidence="2 7" id="KW-0813">Transport</keyword>
<dbReference type="PROSITE" id="PS50928">
    <property type="entry name" value="ABC_TM1"/>
    <property type="match status" value="1"/>
</dbReference>
<comment type="caution">
    <text evidence="9">The sequence shown here is derived from an EMBL/GenBank/DDBJ whole genome shotgun (WGS) entry which is preliminary data.</text>
</comment>
<organism evidence="9 10">
    <name type="scientific">Actinoallomurus iriomotensis</name>
    <dbReference type="NCBI Taxonomy" id="478107"/>
    <lineage>
        <taxon>Bacteria</taxon>
        <taxon>Bacillati</taxon>
        <taxon>Actinomycetota</taxon>
        <taxon>Actinomycetes</taxon>
        <taxon>Streptosporangiales</taxon>
        <taxon>Thermomonosporaceae</taxon>
        <taxon>Actinoallomurus</taxon>
    </lineage>
</organism>
<name>A0A9W6RAY9_9ACTN</name>
<dbReference type="InterPro" id="IPR035906">
    <property type="entry name" value="MetI-like_sf"/>
</dbReference>
<dbReference type="AlphaFoldDB" id="A0A9W6RAY9"/>
<evidence type="ECO:0000256" key="1">
    <source>
        <dbReference type="ARBA" id="ARBA00004651"/>
    </source>
</evidence>
<feature type="transmembrane region" description="Helical" evidence="7">
    <location>
        <begin position="97"/>
        <end position="119"/>
    </location>
</feature>
<feature type="transmembrane region" description="Helical" evidence="7">
    <location>
        <begin position="281"/>
        <end position="307"/>
    </location>
</feature>
<dbReference type="Gene3D" id="1.10.3720.10">
    <property type="entry name" value="MetI-like"/>
    <property type="match status" value="1"/>
</dbReference>
<feature type="transmembrane region" description="Helical" evidence="7">
    <location>
        <begin position="9"/>
        <end position="29"/>
    </location>
</feature>
<keyword evidence="5 7" id="KW-1133">Transmembrane helix</keyword>
<feature type="transmembrane region" description="Helical" evidence="7">
    <location>
        <begin position="131"/>
        <end position="157"/>
    </location>
</feature>
<dbReference type="EMBL" id="BSTJ01000001">
    <property type="protein sequence ID" value="GLY72284.1"/>
    <property type="molecule type" value="Genomic_DNA"/>
</dbReference>
<comment type="subcellular location">
    <subcellularLocation>
        <location evidence="1 7">Cell membrane</location>
        <topology evidence="1 7">Multi-pass membrane protein</topology>
    </subcellularLocation>
</comment>
<feature type="transmembrane region" description="Helical" evidence="7">
    <location>
        <begin position="177"/>
        <end position="196"/>
    </location>
</feature>
<dbReference type="InterPro" id="IPR000515">
    <property type="entry name" value="MetI-like"/>
</dbReference>
<keyword evidence="4 7" id="KW-0812">Transmembrane</keyword>
<dbReference type="RefSeq" id="WP_285617282.1">
    <property type="nucleotide sequence ID" value="NZ_BSTJ01000001.1"/>
</dbReference>
<evidence type="ECO:0000256" key="7">
    <source>
        <dbReference type="RuleBase" id="RU363032"/>
    </source>
</evidence>
<dbReference type="InterPro" id="IPR045621">
    <property type="entry name" value="BPD_transp_1_N"/>
</dbReference>
<dbReference type="PANTHER" id="PTHR43163">
    <property type="entry name" value="DIPEPTIDE TRANSPORT SYSTEM PERMEASE PROTEIN DPPB-RELATED"/>
    <property type="match status" value="1"/>
</dbReference>
<evidence type="ECO:0000256" key="2">
    <source>
        <dbReference type="ARBA" id="ARBA00022448"/>
    </source>
</evidence>
<dbReference type="Pfam" id="PF00528">
    <property type="entry name" value="BPD_transp_1"/>
    <property type="match status" value="1"/>
</dbReference>
<dbReference type="PANTHER" id="PTHR43163:SF9">
    <property type="entry name" value="ABC TRANSPORTER PERMEASE PROTEIN"/>
    <property type="match status" value="1"/>
</dbReference>
<evidence type="ECO:0000313" key="9">
    <source>
        <dbReference type="EMBL" id="GLY72284.1"/>
    </source>
</evidence>
<dbReference type="CDD" id="cd06261">
    <property type="entry name" value="TM_PBP2"/>
    <property type="match status" value="1"/>
</dbReference>
<evidence type="ECO:0000256" key="3">
    <source>
        <dbReference type="ARBA" id="ARBA00022475"/>
    </source>
</evidence>